<keyword evidence="2" id="KW-1133">Transmembrane helix</keyword>
<name>A0A1G6W9K0_9NOCA</name>
<sequence>MSEGSENTGQISVAELLARNGQQVESRGGRRRRGVAGGITVAELTGEIPVVRDRPEPPEPPAPAPVPEPAPAPAVVEPASPVAVELPATPEAAPKPVAAPKSESALKFEAALRSGAAPKAEPTAPAVPAPPVAAPKPEVVAKPVAAPKSESALKFEAALNSKAAPKVETPAKTETAARREAAARPETAAMPLTAAMPQMRTITPAASRAAAPTAPAEEDHTQAIPALDKAVLAKADAARKSGPAKSGAATEKPAAKALGNSARTAGAFTPFAGSEPALLSGASPQDEPLRKSGAGRTARNETLDDARAQVHTTGEFPRITDADGGRRSRRGKSADDAAPEAEADSAADDPGFDDSEAAEGSPARQWAVLAGQALVAVVAGGLLFKGFETLWEMLPWVALVLAVLVIAGLVAVVRILRQTDDMVSLLIAVIVGVFVTIGPLAFVLSSS</sequence>
<feature type="region of interest" description="Disordered" evidence="1">
    <location>
        <begin position="162"/>
        <end position="358"/>
    </location>
</feature>
<organism evidence="3 4">
    <name type="scientific">Rhodococcus tukisamuensis</name>
    <dbReference type="NCBI Taxonomy" id="168276"/>
    <lineage>
        <taxon>Bacteria</taxon>
        <taxon>Bacillati</taxon>
        <taxon>Actinomycetota</taxon>
        <taxon>Actinomycetes</taxon>
        <taxon>Mycobacteriales</taxon>
        <taxon>Nocardiaceae</taxon>
        <taxon>Rhodococcus</taxon>
    </lineage>
</organism>
<feature type="compositionally biased region" description="Pro residues" evidence="1">
    <location>
        <begin position="125"/>
        <end position="134"/>
    </location>
</feature>
<keyword evidence="2" id="KW-0812">Transmembrane</keyword>
<evidence type="ECO:0000313" key="3">
    <source>
        <dbReference type="EMBL" id="SDD62484.1"/>
    </source>
</evidence>
<feature type="region of interest" description="Disordered" evidence="1">
    <location>
        <begin position="114"/>
        <end position="134"/>
    </location>
</feature>
<feature type="region of interest" description="Disordered" evidence="1">
    <location>
        <begin position="21"/>
        <end position="40"/>
    </location>
</feature>
<evidence type="ECO:0000313" key="4">
    <source>
        <dbReference type="Proteomes" id="UP000199417"/>
    </source>
</evidence>
<feature type="compositionally biased region" description="Low complexity" evidence="1">
    <location>
        <begin position="226"/>
        <end position="235"/>
    </location>
</feature>
<feature type="compositionally biased region" description="Basic and acidic residues" evidence="1">
    <location>
        <begin position="169"/>
        <end position="183"/>
    </location>
</feature>
<evidence type="ECO:0000256" key="1">
    <source>
        <dbReference type="SAM" id="MobiDB-lite"/>
    </source>
</evidence>
<gene>
    <name evidence="3" type="ORF">SAMN05444580_105294</name>
</gene>
<feature type="compositionally biased region" description="Low complexity" evidence="1">
    <location>
        <begin position="201"/>
        <end position="215"/>
    </location>
</feature>
<evidence type="ECO:0000256" key="2">
    <source>
        <dbReference type="SAM" id="Phobius"/>
    </source>
</evidence>
<feature type="compositionally biased region" description="Basic and acidic residues" evidence="1">
    <location>
        <begin position="298"/>
        <end position="308"/>
    </location>
</feature>
<dbReference type="AlphaFoldDB" id="A0A1G6W9K0"/>
<dbReference type="Proteomes" id="UP000199417">
    <property type="component" value="Unassembled WGS sequence"/>
</dbReference>
<keyword evidence="4" id="KW-1185">Reference proteome</keyword>
<protein>
    <submittedName>
        <fullName evidence="3">Uncharacterized protein</fullName>
    </submittedName>
</protein>
<feature type="compositionally biased region" description="Acidic residues" evidence="1">
    <location>
        <begin position="337"/>
        <end position="357"/>
    </location>
</feature>
<dbReference type="RefSeq" id="WP_072842612.1">
    <property type="nucleotide sequence ID" value="NZ_FNAB01000005.1"/>
</dbReference>
<accession>A0A1G6W9K0</accession>
<dbReference type="EMBL" id="FNAB01000005">
    <property type="protein sequence ID" value="SDD62484.1"/>
    <property type="molecule type" value="Genomic_DNA"/>
</dbReference>
<reference evidence="3 4" key="1">
    <citation type="submission" date="2016-10" db="EMBL/GenBank/DDBJ databases">
        <authorList>
            <person name="de Groot N.N."/>
        </authorList>
    </citation>
    <scope>NUCLEOTIDE SEQUENCE [LARGE SCALE GENOMIC DNA]</scope>
    <source>
        <strain evidence="3 4">JCM 11308</strain>
    </source>
</reference>
<feature type="transmembrane region" description="Helical" evidence="2">
    <location>
        <begin position="396"/>
        <end position="416"/>
    </location>
</feature>
<proteinExistence type="predicted"/>
<dbReference type="STRING" id="168276.SAMN05444580_105294"/>
<feature type="transmembrane region" description="Helical" evidence="2">
    <location>
        <begin position="422"/>
        <end position="444"/>
    </location>
</feature>
<keyword evidence="2" id="KW-0472">Membrane</keyword>
<feature type="region of interest" description="Disordered" evidence="1">
    <location>
        <begin position="45"/>
        <end position="74"/>
    </location>
</feature>
<feature type="compositionally biased region" description="Pro residues" evidence="1">
    <location>
        <begin position="58"/>
        <end position="72"/>
    </location>
</feature>